<dbReference type="EMBL" id="CP104562">
    <property type="protein sequence ID" value="UXH76529.1"/>
    <property type="molecule type" value="Genomic_DNA"/>
</dbReference>
<dbReference type="InterPro" id="IPR012341">
    <property type="entry name" value="6hp_glycosidase-like_sf"/>
</dbReference>
<dbReference type="PANTHER" id="PTHR15108">
    <property type="entry name" value="N-ACYLGLUCOSAMINE-2-EPIMERASE"/>
    <property type="match status" value="1"/>
</dbReference>
<accession>A0ABY6ATH2</accession>
<evidence type="ECO:0000256" key="1">
    <source>
        <dbReference type="ARBA" id="ARBA00008558"/>
    </source>
</evidence>
<keyword evidence="4" id="KW-1185">Reference proteome</keyword>
<dbReference type="Proteomes" id="UP001064933">
    <property type="component" value="Chromosome"/>
</dbReference>
<reference evidence="3" key="1">
    <citation type="submission" date="2022-10" db="EMBL/GenBank/DDBJ databases">
        <title>Characterization and whole genome sequencing of a new Roseateles species, isolated from fresh water.</title>
        <authorList>
            <person name="Guliayeva D.Y."/>
            <person name="Akhremchuk A.E."/>
            <person name="Sikolenko M.A."/>
            <person name="Valentovich L.N."/>
            <person name="Sidarenka A.V."/>
        </authorList>
    </citation>
    <scope>NUCLEOTIDE SEQUENCE</scope>
    <source>
        <strain evidence="3">BIM B-1768</strain>
    </source>
</reference>
<organism evidence="3 4">
    <name type="scientific">Roseateles amylovorans</name>
    <dbReference type="NCBI Taxonomy" id="2978473"/>
    <lineage>
        <taxon>Bacteria</taxon>
        <taxon>Pseudomonadati</taxon>
        <taxon>Pseudomonadota</taxon>
        <taxon>Betaproteobacteria</taxon>
        <taxon>Burkholderiales</taxon>
        <taxon>Sphaerotilaceae</taxon>
        <taxon>Roseateles</taxon>
    </lineage>
</organism>
<name>A0ABY6ATH2_9BURK</name>
<dbReference type="Gene3D" id="1.50.10.10">
    <property type="match status" value="1"/>
</dbReference>
<comment type="similarity">
    <text evidence="1">Belongs to the N-acylglucosamine 2-epimerase family.</text>
</comment>
<dbReference type="InterPro" id="IPR010819">
    <property type="entry name" value="AGE/CE"/>
</dbReference>
<evidence type="ECO:0000313" key="4">
    <source>
        <dbReference type="Proteomes" id="UP001064933"/>
    </source>
</evidence>
<evidence type="ECO:0000313" key="3">
    <source>
        <dbReference type="EMBL" id="UXH76529.1"/>
    </source>
</evidence>
<sequence>MPHLPDFRSPAVLLAHAKHTMDFYHPRSIDPSGGFFHFFKDDGTVYDAQQRHLVSSTRFVFTYAMAFRRFGDPAYQAGVRHGVRFLREAHFDRTHGGYAWLLRWRNGQAEVIDGTRHAYGLAFVLLAYAHAVMAGVEEARPWMAETFALMEQRFWSESAGLYADEASADWQVLSPYRGQNANMHACEALLAAFQASGETHYLERAALLARHITVRQAQRCDGLIWEHYDAHWQPDWLFNRHDPANLFRPWGYQPGHFTEWSKLLLQLEAQSHHLDQDLSWTLPTAAQLFRVAVRRGWDAEHGGLCYSLAPDLTVCDADKYFWVQAESAVAAALLARRTGDKLYWDWYERLWAYSWTHFVDHEHGAWYRILDHQNRKLSDEKSPAGKVDYHTMGAAYDIVDVLKDVPAA</sequence>
<dbReference type="RefSeq" id="WP_261756261.1">
    <property type="nucleotide sequence ID" value="NZ_CP104562.2"/>
</dbReference>
<keyword evidence="2" id="KW-0413">Isomerase</keyword>
<evidence type="ECO:0000256" key="2">
    <source>
        <dbReference type="ARBA" id="ARBA00023235"/>
    </source>
</evidence>
<proteinExistence type="inferred from homology"/>
<dbReference type="InterPro" id="IPR008928">
    <property type="entry name" value="6-hairpin_glycosidase_sf"/>
</dbReference>
<protein>
    <submittedName>
        <fullName evidence="3">AGE family epimerase/isomerase</fullName>
    </submittedName>
</protein>
<dbReference type="Pfam" id="PF07221">
    <property type="entry name" value="GlcNAc_2-epim"/>
    <property type="match status" value="1"/>
</dbReference>
<dbReference type="SUPFAM" id="SSF48208">
    <property type="entry name" value="Six-hairpin glycosidases"/>
    <property type="match status" value="1"/>
</dbReference>
<gene>
    <name evidence="3" type="ORF">N4261_15910</name>
</gene>